<keyword evidence="4" id="KW-1185">Reference proteome</keyword>
<dbReference type="PANTHER" id="PTHR21340">
    <property type="entry name" value="DIADENOSINE 5,5-P1,P4-TETRAPHOSPHATE PYROPHOSPHOHYDROLASE MUTT"/>
    <property type="match status" value="1"/>
</dbReference>
<dbReference type="Proteomes" id="UP000837932">
    <property type="component" value="Unassembled WGS sequence"/>
</dbReference>
<proteinExistence type="predicted"/>
<dbReference type="EMBL" id="CAKLPY010000001">
    <property type="protein sequence ID" value="CAH0995649.1"/>
    <property type="molecule type" value="Genomic_DNA"/>
</dbReference>
<evidence type="ECO:0000313" key="3">
    <source>
        <dbReference type="EMBL" id="CAH0995649.1"/>
    </source>
</evidence>
<dbReference type="InterPro" id="IPR051325">
    <property type="entry name" value="Nudix_hydrolase_domain"/>
</dbReference>
<reference evidence="3" key="1">
    <citation type="submission" date="2021-12" db="EMBL/GenBank/DDBJ databases">
        <authorList>
            <person name="Rodrigo-Torres L."/>
            <person name="Arahal R. D."/>
            <person name="Lucena T."/>
        </authorList>
    </citation>
    <scope>NUCLEOTIDE SEQUENCE</scope>
    <source>
        <strain evidence="3">CECT 8858</strain>
    </source>
</reference>
<gene>
    <name evidence="3" type="ORF">EMA8858_01774</name>
</gene>
<dbReference type="RefSeq" id="WP_238806195.1">
    <property type="nucleotide sequence ID" value="NZ_CAKLPY010000001.1"/>
</dbReference>
<evidence type="ECO:0000313" key="4">
    <source>
        <dbReference type="Proteomes" id="UP000837932"/>
    </source>
</evidence>
<dbReference type="SUPFAM" id="SSF55811">
    <property type="entry name" value="Nudix"/>
    <property type="match status" value="1"/>
</dbReference>
<sequence length="230" mass="26843">MVIFIDDKLVRIVNKKSFKNLHGYDFDVMIDARLEPLNTKKLQGHAVILNASDSTVDRFFKQIQQQKEANYQSVTIVVENKEATETQIKNFYKVVKAAGGVVYNAEGKILVMHRLNKWDLPKGKRDDGEKSKQTAIREVEEECNIKVQLGEKLCTTWHTYTMGSNKILKRTKWYRMNCTDDSEMKPQLEEGIEQLCWMDEKEIKKALLNSYSSIRYVFDQLGKENDYNEE</sequence>
<evidence type="ECO:0000256" key="1">
    <source>
        <dbReference type="ARBA" id="ARBA00022801"/>
    </source>
</evidence>
<comment type="caution">
    <text evidence="3">The sequence shown here is derived from an EMBL/GenBank/DDBJ whole genome shotgun (WGS) entry which is preliminary data.</text>
</comment>
<dbReference type="InterPro" id="IPR015797">
    <property type="entry name" value="NUDIX_hydrolase-like_dom_sf"/>
</dbReference>
<dbReference type="InterPro" id="IPR020084">
    <property type="entry name" value="NUDIX_hydrolase_CS"/>
</dbReference>
<accession>A0ABM9API9</accession>
<dbReference type="PANTHER" id="PTHR21340:SF0">
    <property type="entry name" value="BIS(5'-NUCLEOSYL)-TETRAPHOSPHATASE [ASYMMETRICAL]"/>
    <property type="match status" value="1"/>
</dbReference>
<organism evidence="3 4">
    <name type="scientific">Emticicia aquatica</name>
    <dbReference type="NCBI Taxonomy" id="1681835"/>
    <lineage>
        <taxon>Bacteria</taxon>
        <taxon>Pseudomonadati</taxon>
        <taxon>Bacteroidota</taxon>
        <taxon>Cytophagia</taxon>
        <taxon>Cytophagales</taxon>
        <taxon>Leadbetterellaceae</taxon>
        <taxon>Emticicia</taxon>
    </lineage>
</organism>
<dbReference type="Gene3D" id="3.90.79.10">
    <property type="entry name" value="Nucleoside Triphosphate Pyrophosphohydrolase"/>
    <property type="match status" value="1"/>
</dbReference>
<dbReference type="Pfam" id="PF00293">
    <property type="entry name" value="NUDIX"/>
    <property type="match status" value="1"/>
</dbReference>
<keyword evidence="1" id="KW-0378">Hydrolase</keyword>
<dbReference type="PROSITE" id="PS00893">
    <property type="entry name" value="NUDIX_BOX"/>
    <property type="match status" value="1"/>
</dbReference>
<dbReference type="CDD" id="cd03673">
    <property type="entry name" value="NUDIX_Ap6A_hydrolase"/>
    <property type="match status" value="1"/>
</dbReference>
<evidence type="ECO:0000259" key="2">
    <source>
        <dbReference type="PROSITE" id="PS51462"/>
    </source>
</evidence>
<feature type="domain" description="Nudix hydrolase" evidence="2">
    <location>
        <begin position="93"/>
        <end position="221"/>
    </location>
</feature>
<protein>
    <recommendedName>
        <fullName evidence="2">Nudix hydrolase domain-containing protein</fullName>
    </recommendedName>
</protein>
<name>A0ABM9API9_9BACT</name>
<dbReference type="PROSITE" id="PS51462">
    <property type="entry name" value="NUDIX"/>
    <property type="match status" value="1"/>
</dbReference>
<dbReference type="InterPro" id="IPR000086">
    <property type="entry name" value="NUDIX_hydrolase_dom"/>
</dbReference>